<dbReference type="InterPro" id="IPR012838">
    <property type="entry name" value="PFL1_activating"/>
</dbReference>
<dbReference type="EMBL" id="JAPOHA010000007">
    <property type="protein sequence ID" value="MCY1714268.1"/>
    <property type="molecule type" value="Genomic_DNA"/>
</dbReference>
<keyword evidence="10" id="KW-0963">Cytoplasm</keyword>
<dbReference type="EC" id="1.97.1.4" evidence="10"/>
<organism evidence="12 13">
    <name type="scientific">Caproiciproducens galactitolivorans</name>
    <dbReference type="NCBI Taxonomy" id="642589"/>
    <lineage>
        <taxon>Bacteria</taxon>
        <taxon>Bacillati</taxon>
        <taxon>Bacillota</taxon>
        <taxon>Clostridia</taxon>
        <taxon>Eubacteriales</taxon>
        <taxon>Acutalibacteraceae</taxon>
        <taxon>Caproiciproducens</taxon>
    </lineage>
</organism>
<sequence length="253" mass="28582">MKGRVHSFQSLGAVDGPGLRFIVFLQGCTLRCAYCHNPDTWSPAGAEYTVDEVVEKILRCKPYFAENGGVTVSGGEPLMQWAFVSELFRRLHCEGIHTALDTAGIGDPEGARSVLLHTDLVLCDLKFSNEEDYLRYCRGNMDTVLRFLKQTENLKVPLWIRHVVVPGLTDGTEPILKIAELAARFSNLQRLELLPFRKLCVSKYQAMGLPFPLSDYGECTDAEIQELYRIIENHLPEKAESFCFPNRAYKFNS</sequence>
<protein>
    <recommendedName>
        <fullName evidence="3 10">Pyruvate formate-lyase-activating enzyme</fullName>
        <ecNumber evidence="10">1.97.1.4</ecNumber>
    </recommendedName>
</protein>
<evidence type="ECO:0000256" key="5">
    <source>
        <dbReference type="ARBA" id="ARBA00022691"/>
    </source>
</evidence>
<dbReference type="PIRSF" id="PIRSF000371">
    <property type="entry name" value="PFL_act_enz"/>
    <property type="match status" value="1"/>
</dbReference>
<evidence type="ECO:0000256" key="7">
    <source>
        <dbReference type="ARBA" id="ARBA00023002"/>
    </source>
</evidence>
<dbReference type="Gene3D" id="3.20.20.70">
    <property type="entry name" value="Aldolase class I"/>
    <property type="match status" value="1"/>
</dbReference>
<comment type="similarity">
    <text evidence="2 10">Belongs to the organic radical-activating enzymes family.</text>
</comment>
<evidence type="ECO:0000313" key="13">
    <source>
        <dbReference type="Proteomes" id="UP001082703"/>
    </source>
</evidence>
<evidence type="ECO:0000256" key="2">
    <source>
        <dbReference type="ARBA" id="ARBA00009777"/>
    </source>
</evidence>
<dbReference type="NCBIfam" id="TIGR02493">
    <property type="entry name" value="PFLA"/>
    <property type="match status" value="1"/>
</dbReference>
<reference evidence="12 13" key="1">
    <citation type="submission" date="2022-11" db="EMBL/GenBank/DDBJ databases">
        <authorList>
            <person name="Caiyu Z."/>
        </authorList>
    </citation>
    <scope>NUCLEOTIDE SEQUENCE [LARGE SCALE GENOMIC DNA]</scope>
    <source>
        <strain evidence="12 13">YR-4</strain>
    </source>
</reference>
<evidence type="ECO:0000256" key="6">
    <source>
        <dbReference type="ARBA" id="ARBA00022723"/>
    </source>
</evidence>
<dbReference type="SFLD" id="SFLDG01066">
    <property type="entry name" value="organic_radical-activating_enz"/>
    <property type="match status" value="1"/>
</dbReference>
<accession>A0ABT4BWF3</accession>
<dbReference type="SUPFAM" id="SSF102114">
    <property type="entry name" value="Radical SAM enzymes"/>
    <property type="match status" value="1"/>
</dbReference>
<feature type="domain" description="Radical SAM core" evidence="11">
    <location>
        <begin position="14"/>
        <end position="235"/>
    </location>
</feature>
<evidence type="ECO:0000256" key="9">
    <source>
        <dbReference type="ARBA" id="ARBA00023014"/>
    </source>
</evidence>
<dbReference type="PANTHER" id="PTHR30352">
    <property type="entry name" value="PYRUVATE FORMATE-LYASE-ACTIVATING ENZYME"/>
    <property type="match status" value="1"/>
</dbReference>
<keyword evidence="8 10" id="KW-0408">Iron</keyword>
<name>A0ABT4BWF3_9FIRM</name>
<dbReference type="InterPro" id="IPR007197">
    <property type="entry name" value="rSAM"/>
</dbReference>
<dbReference type="InterPro" id="IPR013785">
    <property type="entry name" value="Aldolase_TIM"/>
</dbReference>
<evidence type="ECO:0000256" key="3">
    <source>
        <dbReference type="ARBA" id="ARBA00021356"/>
    </source>
</evidence>
<evidence type="ECO:0000256" key="4">
    <source>
        <dbReference type="ARBA" id="ARBA00022485"/>
    </source>
</evidence>
<keyword evidence="4 10" id="KW-0004">4Fe-4S</keyword>
<comment type="catalytic activity">
    <reaction evidence="10">
        <text>glycyl-[formate C-acetyltransferase] + reduced [flavodoxin] + S-adenosyl-L-methionine = glycin-2-yl radical-[formate C-acetyltransferase] + semiquinone [flavodoxin] + 5'-deoxyadenosine + L-methionine + H(+)</text>
        <dbReference type="Rhea" id="RHEA:19225"/>
        <dbReference type="Rhea" id="RHEA-COMP:10622"/>
        <dbReference type="Rhea" id="RHEA-COMP:12190"/>
        <dbReference type="Rhea" id="RHEA-COMP:12191"/>
        <dbReference type="Rhea" id="RHEA-COMP:14480"/>
        <dbReference type="ChEBI" id="CHEBI:15378"/>
        <dbReference type="ChEBI" id="CHEBI:17319"/>
        <dbReference type="ChEBI" id="CHEBI:29947"/>
        <dbReference type="ChEBI" id="CHEBI:32722"/>
        <dbReference type="ChEBI" id="CHEBI:57618"/>
        <dbReference type="ChEBI" id="CHEBI:57844"/>
        <dbReference type="ChEBI" id="CHEBI:59789"/>
        <dbReference type="ChEBI" id="CHEBI:140311"/>
        <dbReference type="EC" id="1.97.1.4"/>
    </reaction>
</comment>
<proteinExistence type="inferred from homology"/>
<dbReference type="InterPro" id="IPR012839">
    <property type="entry name" value="Organic_radical_activase"/>
</dbReference>
<comment type="caution">
    <text evidence="12">The sequence shown here is derived from an EMBL/GenBank/DDBJ whole genome shotgun (WGS) entry which is preliminary data.</text>
</comment>
<dbReference type="PROSITE" id="PS51918">
    <property type="entry name" value="RADICAL_SAM"/>
    <property type="match status" value="1"/>
</dbReference>
<gene>
    <name evidence="12" type="primary">pflA</name>
    <name evidence="12" type="ORF">OUY18_08375</name>
</gene>
<evidence type="ECO:0000256" key="8">
    <source>
        <dbReference type="ARBA" id="ARBA00023004"/>
    </source>
</evidence>
<dbReference type="GO" id="GO:0043365">
    <property type="term" value="F:[formate-C-acetyltransferase]-activating enzyme activity"/>
    <property type="evidence" value="ECO:0007669"/>
    <property type="project" value="UniProtKB-EC"/>
</dbReference>
<keyword evidence="13" id="KW-1185">Reference proteome</keyword>
<dbReference type="RefSeq" id="WP_268058313.1">
    <property type="nucleotide sequence ID" value="NZ_JAPOHA010000007.1"/>
</dbReference>
<keyword evidence="6 10" id="KW-0479">Metal-binding</keyword>
<dbReference type="Proteomes" id="UP001082703">
    <property type="component" value="Unassembled WGS sequence"/>
</dbReference>
<keyword evidence="7 10" id="KW-0560">Oxidoreductase</keyword>
<dbReference type="PANTHER" id="PTHR30352:SF5">
    <property type="entry name" value="PYRUVATE FORMATE-LYASE 1-ACTIVATING ENZYME"/>
    <property type="match status" value="1"/>
</dbReference>
<dbReference type="SFLD" id="SFLDS00029">
    <property type="entry name" value="Radical_SAM"/>
    <property type="match status" value="1"/>
</dbReference>
<dbReference type="InterPro" id="IPR058240">
    <property type="entry name" value="rSAM_sf"/>
</dbReference>
<keyword evidence="9 10" id="KW-0411">Iron-sulfur</keyword>
<evidence type="ECO:0000259" key="11">
    <source>
        <dbReference type="PROSITE" id="PS51918"/>
    </source>
</evidence>
<keyword evidence="5 10" id="KW-0949">S-adenosyl-L-methionine</keyword>
<evidence type="ECO:0000256" key="1">
    <source>
        <dbReference type="ARBA" id="ARBA00003141"/>
    </source>
</evidence>
<comment type="function">
    <text evidence="1 10">Activation of pyruvate formate-lyase under anaerobic conditions by generation of an organic free radical, using S-adenosylmethionine and reduced flavodoxin as cosubstrates to produce 5'-deoxy-adenosine.</text>
</comment>
<comment type="subcellular location">
    <subcellularLocation>
        <location evidence="10">Cytoplasm</location>
    </subcellularLocation>
</comment>
<dbReference type="InterPro" id="IPR034457">
    <property type="entry name" value="Organic_radical-activating"/>
</dbReference>
<evidence type="ECO:0000313" key="12">
    <source>
        <dbReference type="EMBL" id="MCY1714268.1"/>
    </source>
</evidence>
<dbReference type="InterPro" id="IPR001989">
    <property type="entry name" value="Radical_activat_CS"/>
</dbReference>
<dbReference type="Pfam" id="PF04055">
    <property type="entry name" value="Radical_SAM"/>
    <property type="match status" value="1"/>
</dbReference>
<keyword evidence="12" id="KW-0670">Pyruvate</keyword>
<evidence type="ECO:0000256" key="10">
    <source>
        <dbReference type="RuleBase" id="RU362053"/>
    </source>
</evidence>
<dbReference type="CDD" id="cd01335">
    <property type="entry name" value="Radical_SAM"/>
    <property type="match status" value="1"/>
</dbReference>
<comment type="cofactor">
    <cofactor evidence="10">
        <name>[4Fe-4S] cluster</name>
        <dbReference type="ChEBI" id="CHEBI:49883"/>
    </cofactor>
    <text evidence="10">Binds 1 [4Fe-4S] cluster. The cluster is coordinated with 3 cysteines and an exchangeable S-adenosyl-L-methionine.</text>
</comment>
<dbReference type="PROSITE" id="PS01087">
    <property type="entry name" value="RADICAL_ACTIVATING"/>
    <property type="match status" value="1"/>
</dbReference>